<evidence type="ECO:0000313" key="5">
    <source>
        <dbReference type="EMBL" id="ODV92887.1"/>
    </source>
</evidence>
<dbReference type="InterPro" id="IPR029058">
    <property type="entry name" value="AB_hydrolase_fold"/>
</dbReference>
<protein>
    <recommendedName>
        <fullName evidence="4">AB hydrolase-1 domain-containing protein</fullName>
    </recommendedName>
</protein>
<dbReference type="PANTHER" id="PTHR32268:SF16">
    <property type="entry name" value="SERINE O-SUCCINYLTRANSFERASE"/>
    <property type="match status" value="1"/>
</dbReference>
<dbReference type="GO" id="GO:0004414">
    <property type="term" value="F:homoserine O-acetyltransferase activity"/>
    <property type="evidence" value="ECO:0007669"/>
    <property type="project" value="TreeGrafter"/>
</dbReference>
<feature type="region of interest" description="Disordered" evidence="3">
    <location>
        <begin position="322"/>
        <end position="345"/>
    </location>
</feature>
<dbReference type="AlphaFoldDB" id="A0A1E4TMC9"/>
<gene>
    <name evidence="5" type="ORF">CANCADRAFT_1481</name>
</gene>
<feature type="active site" evidence="2">
    <location>
        <position position="414"/>
    </location>
</feature>
<name>A0A1E4TMC9_9ASCO</name>
<comment type="similarity">
    <text evidence="1">Belongs to the AB hydrolase superfamily. MetX family.</text>
</comment>
<dbReference type="Pfam" id="PF00561">
    <property type="entry name" value="Abhydrolase_1"/>
    <property type="match status" value="1"/>
</dbReference>
<reference evidence="6" key="1">
    <citation type="submission" date="2016-02" db="EMBL/GenBank/DDBJ databases">
        <title>Comparative genomics of biotechnologically important yeasts.</title>
        <authorList>
            <consortium name="DOE Joint Genome Institute"/>
            <person name="Riley R."/>
            <person name="Haridas S."/>
            <person name="Wolfe K.H."/>
            <person name="Lopes M.R."/>
            <person name="Hittinger C.T."/>
            <person name="Goker M."/>
            <person name="Salamov A."/>
            <person name="Wisecaver J."/>
            <person name="Long T.M."/>
            <person name="Aerts A.L."/>
            <person name="Barry K."/>
            <person name="Choi C."/>
            <person name="Clum A."/>
            <person name="Coughlan A.Y."/>
            <person name="Deshpande S."/>
            <person name="Douglass A.P."/>
            <person name="Hanson S.J."/>
            <person name="Klenk H.-P."/>
            <person name="Labutti K."/>
            <person name="Lapidus A."/>
            <person name="Lindquist E."/>
            <person name="Lipzen A."/>
            <person name="Meier-Kolthoff J.P."/>
            <person name="Ohm R.A."/>
            <person name="Otillar R.P."/>
            <person name="Pangilinan J."/>
            <person name="Peng Y."/>
            <person name="Rokas A."/>
            <person name="Rosa C.A."/>
            <person name="Scheuner C."/>
            <person name="Sibirny A.A."/>
            <person name="Slot J.C."/>
            <person name="Stielow J.B."/>
            <person name="Sun H."/>
            <person name="Kurtzman C.P."/>
            <person name="Blackwell M."/>
            <person name="Jeffries T.W."/>
            <person name="Grigoriev I.V."/>
        </authorList>
    </citation>
    <scope>NUCLEOTIDE SEQUENCE [LARGE SCALE GENOMIC DNA]</scope>
    <source>
        <strain evidence="6">NRRL Y-17796</strain>
    </source>
</reference>
<feature type="active site" description="Nucleophile" evidence="2">
    <location>
        <position position="172"/>
    </location>
</feature>
<evidence type="ECO:0000256" key="3">
    <source>
        <dbReference type="SAM" id="MobiDB-lite"/>
    </source>
</evidence>
<dbReference type="NCBIfam" id="TIGR01392">
    <property type="entry name" value="homoserO_Ac_trn"/>
    <property type="match status" value="1"/>
</dbReference>
<evidence type="ECO:0000259" key="4">
    <source>
        <dbReference type="Pfam" id="PF00561"/>
    </source>
</evidence>
<dbReference type="GO" id="GO:0009086">
    <property type="term" value="P:methionine biosynthetic process"/>
    <property type="evidence" value="ECO:0007669"/>
    <property type="project" value="TreeGrafter"/>
</dbReference>
<keyword evidence="6" id="KW-1185">Reference proteome</keyword>
<proteinExistence type="inferred from homology"/>
<dbReference type="OrthoDB" id="444135at2759"/>
<dbReference type="GO" id="GO:0005739">
    <property type="term" value="C:mitochondrion"/>
    <property type="evidence" value="ECO:0007669"/>
    <property type="project" value="TreeGrafter"/>
</dbReference>
<dbReference type="EMBL" id="KV453841">
    <property type="protein sequence ID" value="ODV92887.1"/>
    <property type="molecule type" value="Genomic_DNA"/>
</dbReference>
<dbReference type="InterPro" id="IPR008220">
    <property type="entry name" value="HAT_MetX-like"/>
</dbReference>
<evidence type="ECO:0000313" key="6">
    <source>
        <dbReference type="Proteomes" id="UP000095023"/>
    </source>
</evidence>
<dbReference type="HAMAP" id="MF_00296">
    <property type="entry name" value="MetX_acyltransf"/>
    <property type="match status" value="1"/>
</dbReference>
<sequence>MSFPCVDKIETKTHRLRSDGPEPQYNSTTEGINLAKSIHPLALDYGASLQEYELAYETWGTLNQDRSNAILLHTGLSASSHAHSHPGNTTPGWWESFIGPGKALDTDKYFVICTNVLGGCFGSTGPKSIAADKQPYATRFPILTIEDMVRAQFETVLPRLGVEKLHASIGSSMGGMQSLCAGAMYPEKVGRVVSISGCVRSHPSSIAMRFAQRQVLMADPLWKRGWYYDSVPPHSGLKLAREIATITYRSGPEWEQRFGHKRADPSKPPALCADYLIETYLDHQGEKWCLEYDANSFLYISKAMDLFDMRLSAQKAKSAIRESVQSTPNALPSKPYQEQGQESEIREETSADIAADIAQGIQTLAHTPTLVIGAASDILFPARQQREIADALHAIGNDRVRYVELSEDVSQYGHDTFLLAVEHVGKPVKEFLED</sequence>
<dbReference type="GO" id="GO:0009092">
    <property type="term" value="P:homoserine metabolic process"/>
    <property type="evidence" value="ECO:0007669"/>
    <property type="project" value="TreeGrafter"/>
</dbReference>
<feature type="compositionally biased region" description="Polar residues" evidence="3">
    <location>
        <begin position="323"/>
        <end position="342"/>
    </location>
</feature>
<dbReference type="InterPro" id="IPR000073">
    <property type="entry name" value="AB_hydrolase_1"/>
</dbReference>
<feature type="active site" evidence="2">
    <location>
        <position position="377"/>
    </location>
</feature>
<feature type="domain" description="AB hydrolase-1" evidence="4">
    <location>
        <begin position="69"/>
        <end position="417"/>
    </location>
</feature>
<accession>A0A1E4TMC9</accession>
<dbReference type="Gene3D" id="3.40.50.1820">
    <property type="entry name" value="alpha/beta hydrolase"/>
    <property type="match status" value="1"/>
</dbReference>
<dbReference type="GO" id="GO:0009001">
    <property type="term" value="F:serine O-acetyltransferase activity"/>
    <property type="evidence" value="ECO:0007669"/>
    <property type="project" value="TreeGrafter"/>
</dbReference>
<dbReference type="Proteomes" id="UP000095023">
    <property type="component" value="Unassembled WGS sequence"/>
</dbReference>
<organism evidence="5 6">
    <name type="scientific">Tortispora caseinolytica NRRL Y-17796</name>
    <dbReference type="NCBI Taxonomy" id="767744"/>
    <lineage>
        <taxon>Eukaryota</taxon>
        <taxon>Fungi</taxon>
        <taxon>Dikarya</taxon>
        <taxon>Ascomycota</taxon>
        <taxon>Saccharomycotina</taxon>
        <taxon>Trigonopsidomycetes</taxon>
        <taxon>Trigonopsidales</taxon>
        <taxon>Trigonopsidaceae</taxon>
        <taxon>Tortispora</taxon>
    </lineage>
</organism>
<dbReference type="SUPFAM" id="SSF53474">
    <property type="entry name" value="alpha/beta-Hydrolases"/>
    <property type="match status" value="1"/>
</dbReference>
<dbReference type="PIRSF" id="PIRSF000443">
    <property type="entry name" value="Homoser_Ac_trans"/>
    <property type="match status" value="1"/>
</dbReference>
<evidence type="ECO:0000256" key="1">
    <source>
        <dbReference type="ARBA" id="ARBA00006886"/>
    </source>
</evidence>
<dbReference type="PANTHER" id="PTHR32268">
    <property type="entry name" value="HOMOSERINE O-ACETYLTRANSFERASE"/>
    <property type="match status" value="1"/>
</dbReference>
<evidence type="ECO:0000256" key="2">
    <source>
        <dbReference type="PIRSR" id="PIRSR000443-1"/>
    </source>
</evidence>
<dbReference type="NCBIfam" id="NF001209">
    <property type="entry name" value="PRK00175.1"/>
    <property type="match status" value="1"/>
</dbReference>
<dbReference type="GO" id="GO:0006535">
    <property type="term" value="P:cysteine biosynthetic process from serine"/>
    <property type="evidence" value="ECO:0007669"/>
    <property type="project" value="TreeGrafter"/>
</dbReference>